<feature type="chain" id="PRO_5028803442" evidence="1">
    <location>
        <begin position="22"/>
        <end position="221"/>
    </location>
</feature>
<feature type="domain" description="VWFA" evidence="2">
    <location>
        <begin position="41"/>
        <end position="184"/>
    </location>
</feature>
<dbReference type="SUPFAM" id="SSF53300">
    <property type="entry name" value="vWA-like"/>
    <property type="match status" value="1"/>
</dbReference>
<dbReference type="WBParaSite" id="Pan_g12573.t1">
    <property type="protein sequence ID" value="Pan_g12573.t1"/>
    <property type="gene ID" value="Pan_g12573"/>
</dbReference>
<dbReference type="PANTHER" id="PTHR31024:SF3">
    <property type="entry name" value="C-TYPE LECTIN-RELATED"/>
    <property type="match status" value="1"/>
</dbReference>
<dbReference type="Gene3D" id="3.40.50.410">
    <property type="entry name" value="von Willebrand factor, type A domain"/>
    <property type="match status" value="1"/>
</dbReference>
<dbReference type="Pfam" id="PF00092">
    <property type="entry name" value="VWA"/>
    <property type="match status" value="1"/>
</dbReference>
<evidence type="ECO:0000313" key="4">
    <source>
        <dbReference type="WBParaSite" id="Pan_g12573.t1"/>
    </source>
</evidence>
<sequence length="221" mass="23860">MKYSDLLVASFISSLVTVSNTSVQDGVSCANGSNVKAAWLDVVFVVELSTHTSSQWNSITGKILTIISQLPLSNMPSLSNTSRVAVIGYSSTFESKVLYSFADTQLLRNIQFVLNNARPTETSDKADIASGLRGAKKHLDTNKSFRVPSIVLVAATYDDSGAHNPNTAANELKANGYKLITISYDASNGVKTNSGRKKRNFIGVYSGGSAYRVLRRPWLLG</sequence>
<dbReference type="AlphaFoldDB" id="A0A7E4UT85"/>
<dbReference type="InterPro" id="IPR002035">
    <property type="entry name" value="VWF_A"/>
</dbReference>
<dbReference type="InterPro" id="IPR036465">
    <property type="entry name" value="vWFA_dom_sf"/>
</dbReference>
<evidence type="ECO:0000313" key="3">
    <source>
        <dbReference type="Proteomes" id="UP000492821"/>
    </source>
</evidence>
<evidence type="ECO:0000259" key="2">
    <source>
        <dbReference type="PROSITE" id="PS50234"/>
    </source>
</evidence>
<proteinExistence type="predicted"/>
<keyword evidence="1" id="KW-0732">Signal</keyword>
<keyword evidence="3" id="KW-1185">Reference proteome</keyword>
<reference evidence="4" key="2">
    <citation type="submission" date="2020-10" db="UniProtKB">
        <authorList>
            <consortium name="WormBaseParasite"/>
        </authorList>
    </citation>
    <scope>IDENTIFICATION</scope>
</reference>
<protein>
    <submittedName>
        <fullName evidence="4">VWFA domain-containing protein</fullName>
    </submittedName>
</protein>
<organism evidence="3 4">
    <name type="scientific">Panagrellus redivivus</name>
    <name type="common">Microworm</name>
    <dbReference type="NCBI Taxonomy" id="6233"/>
    <lineage>
        <taxon>Eukaryota</taxon>
        <taxon>Metazoa</taxon>
        <taxon>Ecdysozoa</taxon>
        <taxon>Nematoda</taxon>
        <taxon>Chromadorea</taxon>
        <taxon>Rhabditida</taxon>
        <taxon>Tylenchina</taxon>
        <taxon>Panagrolaimomorpha</taxon>
        <taxon>Panagrolaimoidea</taxon>
        <taxon>Panagrolaimidae</taxon>
        <taxon>Panagrellus</taxon>
    </lineage>
</organism>
<name>A0A7E4UT85_PANRE</name>
<dbReference type="Proteomes" id="UP000492821">
    <property type="component" value="Unassembled WGS sequence"/>
</dbReference>
<dbReference type="SMART" id="SM00327">
    <property type="entry name" value="VWA"/>
    <property type="match status" value="1"/>
</dbReference>
<dbReference type="PROSITE" id="PS50234">
    <property type="entry name" value="VWFA"/>
    <property type="match status" value="1"/>
</dbReference>
<feature type="signal peptide" evidence="1">
    <location>
        <begin position="1"/>
        <end position="21"/>
    </location>
</feature>
<reference evidence="3" key="1">
    <citation type="journal article" date="2013" name="Genetics">
        <title>The draft genome and transcriptome of Panagrellus redivivus are shaped by the harsh demands of a free-living lifestyle.</title>
        <authorList>
            <person name="Srinivasan J."/>
            <person name="Dillman A.R."/>
            <person name="Macchietto M.G."/>
            <person name="Heikkinen L."/>
            <person name="Lakso M."/>
            <person name="Fracchia K.M."/>
            <person name="Antoshechkin I."/>
            <person name="Mortazavi A."/>
            <person name="Wong G."/>
            <person name="Sternberg P.W."/>
        </authorList>
    </citation>
    <scope>NUCLEOTIDE SEQUENCE [LARGE SCALE GENOMIC DNA]</scope>
    <source>
        <strain evidence="3">MT8872</strain>
    </source>
</reference>
<dbReference type="PANTHER" id="PTHR31024">
    <property type="entry name" value="C-TYPE LECTIN"/>
    <property type="match status" value="1"/>
</dbReference>
<evidence type="ECO:0000256" key="1">
    <source>
        <dbReference type="SAM" id="SignalP"/>
    </source>
</evidence>
<accession>A0A7E4UT85</accession>